<dbReference type="AlphaFoldDB" id="A0A9P0N901"/>
<feature type="region of interest" description="Disordered" evidence="1">
    <location>
        <begin position="1"/>
        <end position="20"/>
    </location>
</feature>
<keyword evidence="3" id="KW-1185">Reference proteome</keyword>
<reference evidence="2" key="2">
    <citation type="submission" date="2022-10" db="EMBL/GenBank/DDBJ databases">
        <authorList>
            <consortium name="ENA_rothamsted_submissions"/>
            <consortium name="culmorum"/>
            <person name="King R."/>
        </authorList>
    </citation>
    <scope>NUCLEOTIDE SEQUENCE</scope>
</reference>
<proteinExistence type="predicted"/>
<accession>A0A9P0N901</accession>
<feature type="compositionally biased region" description="Polar residues" evidence="1">
    <location>
        <begin position="1"/>
        <end position="18"/>
    </location>
</feature>
<gene>
    <name evidence="2" type="ORF">APHIGO_LOCUS1181</name>
</gene>
<evidence type="ECO:0000256" key="1">
    <source>
        <dbReference type="SAM" id="MobiDB-lite"/>
    </source>
</evidence>
<dbReference type="EMBL" id="OU899034">
    <property type="protein sequence ID" value="CAH1710398.1"/>
    <property type="molecule type" value="Genomic_DNA"/>
</dbReference>
<organism evidence="2 3">
    <name type="scientific">Aphis gossypii</name>
    <name type="common">Cotton aphid</name>
    <dbReference type="NCBI Taxonomy" id="80765"/>
    <lineage>
        <taxon>Eukaryota</taxon>
        <taxon>Metazoa</taxon>
        <taxon>Ecdysozoa</taxon>
        <taxon>Arthropoda</taxon>
        <taxon>Hexapoda</taxon>
        <taxon>Insecta</taxon>
        <taxon>Pterygota</taxon>
        <taxon>Neoptera</taxon>
        <taxon>Paraneoptera</taxon>
        <taxon>Hemiptera</taxon>
        <taxon>Sternorrhyncha</taxon>
        <taxon>Aphidomorpha</taxon>
        <taxon>Aphidoidea</taxon>
        <taxon>Aphididae</taxon>
        <taxon>Aphidini</taxon>
        <taxon>Aphis</taxon>
        <taxon>Aphis</taxon>
    </lineage>
</organism>
<dbReference type="Proteomes" id="UP001154329">
    <property type="component" value="Chromosome 1"/>
</dbReference>
<reference evidence="2" key="1">
    <citation type="submission" date="2022-02" db="EMBL/GenBank/DDBJ databases">
        <authorList>
            <person name="King R."/>
        </authorList>
    </citation>
    <scope>NUCLEOTIDE SEQUENCE</scope>
</reference>
<name>A0A9P0N901_APHGO</name>
<sequence>MSINTNDDSQHSSCSEPLTSPHMVETANAVSLNLLPEKSKERYILDYEKMYNGKKNKTKSWSENVLLTYFSNLSKEIKPSTLWSLYLMLKTTINMKHNINIGTYPKLQAFLKRKSTGFKSKKSKVLTSTDIKKFIDEAPIIFNT</sequence>
<evidence type="ECO:0000313" key="2">
    <source>
        <dbReference type="EMBL" id="CAH1710398.1"/>
    </source>
</evidence>
<protein>
    <submittedName>
        <fullName evidence="2">Uncharacterized protein</fullName>
    </submittedName>
</protein>
<evidence type="ECO:0000313" key="3">
    <source>
        <dbReference type="Proteomes" id="UP001154329"/>
    </source>
</evidence>